<dbReference type="PIRSF" id="PIRSF018153">
    <property type="entry name" value="Glyco_trans_15"/>
    <property type="match status" value="1"/>
</dbReference>
<feature type="active site" description="Nucleophile" evidence="6">
    <location>
        <position position="352"/>
    </location>
</feature>
<evidence type="ECO:0000256" key="6">
    <source>
        <dbReference type="PIRSR" id="PIRSR018153-1"/>
    </source>
</evidence>
<evidence type="ECO:0000313" key="8">
    <source>
        <dbReference type="EMBL" id="CEP61365.1"/>
    </source>
</evidence>
<proteinExistence type="inferred from homology"/>
<dbReference type="RefSeq" id="XP_022627599.1">
    <property type="nucleotide sequence ID" value="XM_022773091.1"/>
</dbReference>
<dbReference type="AlphaFoldDB" id="A0A0C7N7G6"/>
<protein>
    <submittedName>
        <fullName evidence="8">LALA0S03e01222g1_1</fullName>
    </submittedName>
</protein>
<evidence type="ECO:0000256" key="7">
    <source>
        <dbReference type="SAM" id="Phobius"/>
    </source>
</evidence>
<dbReference type="OrthoDB" id="439943at2759"/>
<dbReference type="PANTHER" id="PTHR31121:SF2">
    <property type="entry name" value="MANNOSYLTRANSFERASE KTR5-RELATED"/>
    <property type="match status" value="1"/>
</dbReference>
<feature type="transmembrane region" description="Helical" evidence="7">
    <location>
        <begin position="12"/>
        <end position="30"/>
    </location>
</feature>
<keyword evidence="4" id="KW-0808">Transferase</keyword>
<organism evidence="8 9">
    <name type="scientific">Lachancea lanzarotensis</name>
    <dbReference type="NCBI Taxonomy" id="1245769"/>
    <lineage>
        <taxon>Eukaryota</taxon>
        <taxon>Fungi</taxon>
        <taxon>Dikarya</taxon>
        <taxon>Ascomycota</taxon>
        <taxon>Saccharomycotina</taxon>
        <taxon>Saccharomycetes</taxon>
        <taxon>Saccharomycetales</taxon>
        <taxon>Saccharomycetaceae</taxon>
        <taxon>Lachancea</taxon>
    </lineage>
</organism>
<comment type="subcellular location">
    <subcellularLocation>
        <location evidence="1">Membrane</location>
        <topology evidence="1">Single-pass type II membrane protein</topology>
    </subcellularLocation>
</comment>
<keyword evidence="7" id="KW-0472">Membrane</keyword>
<reference evidence="8 9" key="1">
    <citation type="submission" date="2014-12" db="EMBL/GenBank/DDBJ databases">
        <authorList>
            <person name="Neuveglise Cecile"/>
        </authorList>
    </citation>
    <scope>NUCLEOTIDE SEQUENCE [LARGE SCALE GENOMIC DNA]</scope>
    <source>
        <strain evidence="8 9">CBS 12615</strain>
    </source>
</reference>
<accession>A0A0C7N7G6</accession>
<dbReference type="InterPro" id="IPR029044">
    <property type="entry name" value="Nucleotide-diphossugar_trans"/>
</dbReference>
<dbReference type="Proteomes" id="UP000054304">
    <property type="component" value="Unassembled WGS sequence"/>
</dbReference>
<evidence type="ECO:0000256" key="3">
    <source>
        <dbReference type="ARBA" id="ARBA00022676"/>
    </source>
</evidence>
<dbReference type="InterPro" id="IPR002685">
    <property type="entry name" value="Glyco_trans_15"/>
</dbReference>
<keyword evidence="5" id="KW-0735">Signal-anchor</keyword>
<sequence length="492" mass="58086">MLLSPQRRNRRRCWILMLICLFFVVIWRLARKLRTRSRGSDSFGFSNINTSKDSVFADGCVDPLVYQDAPHYASQNASFTMLTRNSEIETVLKTVRSIERHFNQWYQYPYIFLNHEPFDPEFVELVTATTGAKVQFGVLSELEWEFPPGLREQLIFKESIEEQGDRGILYGNLESYHKMCRFYAGAFYKHPLVAQYEWYWRIEPDVEFFCDLTYDPFYEMSRRGKKYGFTVFIEELYWTVPNLFRFTRSFIRRKGVKVGNLWPLVAKSYNSDFKNDDLLMKFINFDSDVERELTKERKIKDLLDTVGNTKTSALDREALKLLIERASRKAPIFEDKFDDEEFNLCHFWSNFEIARVDLFSTGLYADYFAYLEESGGFWAERWGDAPVHTLGLAMMLNVDDVHYFRDIGYQHSTVVHCPINKAGEQLPYVETLKHQKLRHQSGGTLQTFFDDITKVQEKESEFGVGCRCVCPTKRDVEDTSQCFRKWHDIIRD</sequence>
<evidence type="ECO:0000256" key="1">
    <source>
        <dbReference type="ARBA" id="ARBA00004606"/>
    </source>
</evidence>
<evidence type="ECO:0000313" key="9">
    <source>
        <dbReference type="Proteomes" id="UP000054304"/>
    </source>
</evidence>
<keyword evidence="9" id="KW-1185">Reference proteome</keyword>
<dbReference type="Pfam" id="PF01793">
    <property type="entry name" value="Glyco_transf_15"/>
    <property type="match status" value="2"/>
</dbReference>
<comment type="similarity">
    <text evidence="2">Belongs to the glycosyltransferase 15 family.</text>
</comment>
<name>A0A0C7N7G6_9SACH</name>
<dbReference type="GO" id="GO:0005794">
    <property type="term" value="C:Golgi apparatus"/>
    <property type="evidence" value="ECO:0007669"/>
    <property type="project" value="TreeGrafter"/>
</dbReference>
<evidence type="ECO:0000256" key="2">
    <source>
        <dbReference type="ARBA" id="ARBA00007677"/>
    </source>
</evidence>
<dbReference type="EMBL" id="LN736362">
    <property type="protein sequence ID" value="CEP61365.1"/>
    <property type="molecule type" value="Genomic_DNA"/>
</dbReference>
<dbReference type="SUPFAM" id="SSF53448">
    <property type="entry name" value="Nucleotide-diphospho-sugar transferases"/>
    <property type="match status" value="1"/>
</dbReference>
<dbReference type="GO" id="GO:0000026">
    <property type="term" value="F:alpha-1,2-mannosyltransferase activity"/>
    <property type="evidence" value="ECO:0007669"/>
    <property type="project" value="TreeGrafter"/>
</dbReference>
<dbReference type="HOGENOM" id="CLU_024327_2_0_1"/>
<dbReference type="GO" id="GO:0016020">
    <property type="term" value="C:membrane"/>
    <property type="evidence" value="ECO:0007669"/>
    <property type="project" value="UniProtKB-SubCell"/>
</dbReference>
<evidence type="ECO:0000256" key="5">
    <source>
        <dbReference type="ARBA" id="ARBA00022968"/>
    </source>
</evidence>
<dbReference type="Gene3D" id="3.90.550.10">
    <property type="entry name" value="Spore Coat Polysaccharide Biosynthesis Protein SpsA, Chain A"/>
    <property type="match status" value="1"/>
</dbReference>
<dbReference type="GeneID" id="34684787"/>
<keyword evidence="3" id="KW-0328">Glycosyltransferase</keyword>
<keyword evidence="7" id="KW-0812">Transmembrane</keyword>
<evidence type="ECO:0000256" key="4">
    <source>
        <dbReference type="ARBA" id="ARBA00022679"/>
    </source>
</evidence>
<dbReference type="GO" id="GO:0006487">
    <property type="term" value="P:protein N-linked glycosylation"/>
    <property type="evidence" value="ECO:0007669"/>
    <property type="project" value="TreeGrafter"/>
</dbReference>
<dbReference type="GO" id="GO:0000032">
    <property type="term" value="P:cell wall mannoprotein biosynthetic process"/>
    <property type="evidence" value="ECO:0007669"/>
    <property type="project" value="TreeGrafter"/>
</dbReference>
<keyword evidence="7" id="KW-1133">Transmembrane helix</keyword>
<dbReference type="PANTHER" id="PTHR31121">
    <property type="entry name" value="ALPHA-1,2 MANNOSYLTRANSFERASE KTR1"/>
    <property type="match status" value="1"/>
</dbReference>
<gene>
    <name evidence="8" type="ORF">LALA0_S03e01222g</name>
</gene>